<organism evidence="3 4">
    <name type="scientific">Artemisia annua</name>
    <name type="common">Sweet wormwood</name>
    <dbReference type="NCBI Taxonomy" id="35608"/>
    <lineage>
        <taxon>Eukaryota</taxon>
        <taxon>Viridiplantae</taxon>
        <taxon>Streptophyta</taxon>
        <taxon>Embryophyta</taxon>
        <taxon>Tracheophyta</taxon>
        <taxon>Spermatophyta</taxon>
        <taxon>Magnoliopsida</taxon>
        <taxon>eudicotyledons</taxon>
        <taxon>Gunneridae</taxon>
        <taxon>Pentapetalae</taxon>
        <taxon>asterids</taxon>
        <taxon>campanulids</taxon>
        <taxon>Asterales</taxon>
        <taxon>Asteraceae</taxon>
        <taxon>Asteroideae</taxon>
        <taxon>Anthemideae</taxon>
        <taxon>Artemisiinae</taxon>
        <taxon>Artemisia</taxon>
    </lineage>
</organism>
<dbReference type="SUPFAM" id="SSF49562">
    <property type="entry name" value="C2 domain (Calcium/lipid-binding domain, CaLB)"/>
    <property type="match status" value="1"/>
</dbReference>
<accession>A0A2U1PHP7</accession>
<dbReference type="AlphaFoldDB" id="A0A2U1PHP7"/>
<dbReference type="OrthoDB" id="1068731at2759"/>
<evidence type="ECO:0000313" key="4">
    <source>
        <dbReference type="Proteomes" id="UP000245207"/>
    </source>
</evidence>
<gene>
    <name evidence="3" type="ORF">CTI12_AA151310</name>
</gene>
<evidence type="ECO:0000313" key="3">
    <source>
        <dbReference type="EMBL" id="PWA85242.1"/>
    </source>
</evidence>
<dbReference type="PROSITE" id="PS50004">
    <property type="entry name" value="C2"/>
    <property type="match status" value="1"/>
</dbReference>
<reference evidence="3 4" key="1">
    <citation type="journal article" date="2018" name="Mol. Plant">
        <title>The genome of Artemisia annua provides insight into the evolution of Asteraceae family and artemisinin biosynthesis.</title>
        <authorList>
            <person name="Shen Q."/>
            <person name="Zhang L."/>
            <person name="Liao Z."/>
            <person name="Wang S."/>
            <person name="Yan T."/>
            <person name="Shi P."/>
            <person name="Liu M."/>
            <person name="Fu X."/>
            <person name="Pan Q."/>
            <person name="Wang Y."/>
            <person name="Lv Z."/>
            <person name="Lu X."/>
            <person name="Zhang F."/>
            <person name="Jiang W."/>
            <person name="Ma Y."/>
            <person name="Chen M."/>
            <person name="Hao X."/>
            <person name="Li L."/>
            <person name="Tang Y."/>
            <person name="Lv G."/>
            <person name="Zhou Y."/>
            <person name="Sun X."/>
            <person name="Brodelius P.E."/>
            <person name="Rose J.K.C."/>
            <person name="Tang K."/>
        </authorList>
    </citation>
    <scope>NUCLEOTIDE SEQUENCE [LARGE SCALE GENOMIC DNA]</scope>
    <source>
        <strain evidence="4">cv. Huhao1</strain>
        <tissue evidence="3">Leaf</tissue>
    </source>
</reference>
<dbReference type="PANTHER" id="PTHR32246">
    <property type="entry name" value="INGRESSION PROTEIN FIC1"/>
    <property type="match status" value="1"/>
</dbReference>
<evidence type="ECO:0000256" key="1">
    <source>
        <dbReference type="SAM" id="MobiDB-lite"/>
    </source>
</evidence>
<dbReference type="SMART" id="SM00239">
    <property type="entry name" value="C2"/>
    <property type="match status" value="1"/>
</dbReference>
<sequence>MKFSKLEIVLHSGKSLDDVKIFGTMDPYVVVWISGGGKETKALKTEVAKRGGCFPVWNYSMHFNISSTNNNYILFCEIKHAGHIVDRDIGQVQIPFKDLLAGDASGVNVSYPVKIWSGEVQGEIVLSHKFSRPEVNKKDSSGKVADRPKKTAD</sequence>
<dbReference type="PANTHER" id="PTHR32246:SF124">
    <property type="entry name" value="C2 DOMAIN-CONTAINING PROTEIN"/>
    <property type="match status" value="1"/>
</dbReference>
<dbReference type="Proteomes" id="UP000245207">
    <property type="component" value="Unassembled WGS sequence"/>
</dbReference>
<comment type="caution">
    <text evidence="3">The sequence shown here is derived from an EMBL/GenBank/DDBJ whole genome shotgun (WGS) entry which is preliminary data.</text>
</comment>
<proteinExistence type="predicted"/>
<evidence type="ECO:0000259" key="2">
    <source>
        <dbReference type="PROSITE" id="PS50004"/>
    </source>
</evidence>
<dbReference type="Pfam" id="PF00168">
    <property type="entry name" value="C2"/>
    <property type="match status" value="1"/>
</dbReference>
<name>A0A2U1PHP7_ARTAN</name>
<dbReference type="InterPro" id="IPR035892">
    <property type="entry name" value="C2_domain_sf"/>
</dbReference>
<dbReference type="EMBL" id="PKPP01001142">
    <property type="protein sequence ID" value="PWA85242.1"/>
    <property type="molecule type" value="Genomic_DNA"/>
</dbReference>
<dbReference type="InterPro" id="IPR000008">
    <property type="entry name" value="C2_dom"/>
</dbReference>
<protein>
    <submittedName>
        <fullName evidence="3">Calcium-dependent lipid-binding (CaLB domain) family protein</fullName>
    </submittedName>
</protein>
<feature type="domain" description="C2" evidence="2">
    <location>
        <begin position="1"/>
        <end position="111"/>
    </location>
</feature>
<keyword evidence="4" id="KW-1185">Reference proteome</keyword>
<dbReference type="Gene3D" id="2.60.40.150">
    <property type="entry name" value="C2 domain"/>
    <property type="match status" value="1"/>
</dbReference>
<feature type="region of interest" description="Disordered" evidence="1">
    <location>
        <begin position="133"/>
        <end position="153"/>
    </location>
</feature>